<keyword evidence="4 6" id="KW-0067">ATP-binding</keyword>
<evidence type="ECO:0000313" key="6">
    <source>
        <dbReference type="EMBL" id="CDP80001.1"/>
    </source>
</evidence>
<dbReference type="Gene3D" id="3.40.50.300">
    <property type="entry name" value="P-loop containing nucleotide triphosphate hydrolases"/>
    <property type="match status" value="1"/>
</dbReference>
<dbReference type="AlphaFoldDB" id="A0A024LQK1"/>
<dbReference type="SUPFAM" id="SSF52540">
    <property type="entry name" value="P-loop containing nucleoside triphosphate hydrolases"/>
    <property type="match status" value="1"/>
</dbReference>
<dbReference type="PROSITE" id="PS50893">
    <property type="entry name" value="ABC_TRANSPORTER_2"/>
    <property type="match status" value="1"/>
</dbReference>
<keyword evidence="3" id="KW-0547">Nucleotide-binding</keyword>
<dbReference type="InterPro" id="IPR030679">
    <property type="entry name" value="ABC_ATPase_HisP-typ"/>
</dbReference>
<dbReference type="InterPro" id="IPR003593">
    <property type="entry name" value="AAA+_ATPase"/>
</dbReference>
<dbReference type="PROSITE" id="PS00211">
    <property type="entry name" value="ABC_TRANSPORTER_1"/>
    <property type="match status" value="1"/>
</dbReference>
<keyword evidence="2" id="KW-0813">Transport</keyword>
<dbReference type="InterPro" id="IPR017871">
    <property type="entry name" value="ABC_transporter-like_CS"/>
</dbReference>
<evidence type="ECO:0000256" key="3">
    <source>
        <dbReference type="ARBA" id="ARBA00022741"/>
    </source>
</evidence>
<dbReference type="InterPro" id="IPR050086">
    <property type="entry name" value="MetN_ABC_transporter-like"/>
</dbReference>
<dbReference type="PANTHER" id="PTHR43166">
    <property type="entry name" value="AMINO ACID IMPORT ATP-BINDING PROTEIN"/>
    <property type="match status" value="1"/>
</dbReference>
<evidence type="ECO:0000256" key="4">
    <source>
        <dbReference type="ARBA" id="ARBA00022840"/>
    </source>
</evidence>
<evidence type="ECO:0000256" key="1">
    <source>
        <dbReference type="ARBA" id="ARBA00005417"/>
    </source>
</evidence>
<dbReference type="GO" id="GO:0015424">
    <property type="term" value="F:ABC-type amino acid transporter activity"/>
    <property type="evidence" value="ECO:0007669"/>
    <property type="project" value="InterPro"/>
</dbReference>
<protein>
    <submittedName>
        <fullName evidence="6">Amino-acid ABC transporter, ATP-binding protein</fullName>
    </submittedName>
</protein>
<sequence>MNLENKKNKPVNTAKDPIISIQHLNKWYGTFQVLHDINLHVETGERIVICGPSGSGKSTLIRCINQLEKAQEGSIRIHDVDIHTAPIQQQKAVLRTIGMVFQNFNLFPHMTVIQNCILAPMTVQGLSKKQAKERAIRYLTHVGIEKHCDKYPLQLSGGQQQRVAIARALCMEPKVMLFDEPTSALDPESVGEVLEVMAQLANTGITMLCVTHEMNFAREVSERILFLENGKIIEDTASNIFFTNPKSQRAHEFLAKIKH</sequence>
<feature type="domain" description="ABC transporter" evidence="5">
    <location>
        <begin position="19"/>
        <end position="254"/>
    </location>
</feature>
<accession>A0A024LQK1</accession>
<dbReference type="EMBL" id="HG977196">
    <property type="protein sequence ID" value="CDP80001.1"/>
    <property type="molecule type" value="Genomic_DNA"/>
</dbReference>
<dbReference type="PANTHER" id="PTHR43166:SF4">
    <property type="entry name" value="PHOSPHONATES IMPORT ATP-BINDING PROTEIN PHNC"/>
    <property type="match status" value="1"/>
</dbReference>
<reference evidence="6" key="2">
    <citation type="submission" date="2014-05" db="EMBL/GenBank/DDBJ databases">
        <title>Genome sequencing of Bartonella spp. isolated from human blood.</title>
        <authorList>
            <person name="Raoult D."/>
        </authorList>
    </citation>
    <scope>NUCLEOTIDE SEQUENCE</scope>
    <source>
        <strain evidence="6">MVT06</strain>
    </source>
</reference>
<proteinExistence type="inferred from homology"/>
<evidence type="ECO:0000259" key="5">
    <source>
        <dbReference type="PROSITE" id="PS50893"/>
    </source>
</evidence>
<dbReference type="Pfam" id="PF00005">
    <property type="entry name" value="ABC_tran"/>
    <property type="match status" value="1"/>
</dbReference>
<dbReference type="GO" id="GO:0016887">
    <property type="term" value="F:ATP hydrolysis activity"/>
    <property type="evidence" value="ECO:0007669"/>
    <property type="project" value="InterPro"/>
</dbReference>
<comment type="similarity">
    <text evidence="1">Belongs to the ABC transporter superfamily.</text>
</comment>
<organism evidence="6">
    <name type="scientific">Bartonella schoenbuchensis</name>
    <dbReference type="NCBI Taxonomy" id="165694"/>
    <lineage>
        <taxon>Bacteria</taxon>
        <taxon>Pseudomonadati</taxon>
        <taxon>Pseudomonadota</taxon>
        <taxon>Alphaproteobacteria</taxon>
        <taxon>Hyphomicrobiales</taxon>
        <taxon>Bartonellaceae</taxon>
        <taxon>Bartonella</taxon>
    </lineage>
</organism>
<dbReference type="InterPro" id="IPR027417">
    <property type="entry name" value="P-loop_NTPase"/>
</dbReference>
<dbReference type="GO" id="GO:0005524">
    <property type="term" value="F:ATP binding"/>
    <property type="evidence" value="ECO:0007669"/>
    <property type="project" value="UniProtKB-KW"/>
</dbReference>
<dbReference type="CDD" id="cd03262">
    <property type="entry name" value="ABC_HisP_GlnQ"/>
    <property type="match status" value="1"/>
</dbReference>
<dbReference type="FunFam" id="3.40.50.300:FF:000020">
    <property type="entry name" value="Amino acid ABC transporter ATP-binding component"/>
    <property type="match status" value="1"/>
</dbReference>
<gene>
    <name evidence="6" type="ORF">BN1046_00910</name>
</gene>
<dbReference type="SMART" id="SM00382">
    <property type="entry name" value="AAA"/>
    <property type="match status" value="1"/>
</dbReference>
<dbReference type="InterPro" id="IPR003439">
    <property type="entry name" value="ABC_transporter-like_ATP-bd"/>
</dbReference>
<name>A0A024LQK1_9HYPH</name>
<dbReference type="PIRSF" id="PIRSF039085">
    <property type="entry name" value="ABC_ATPase_HisP"/>
    <property type="match status" value="1"/>
</dbReference>
<evidence type="ECO:0000256" key="2">
    <source>
        <dbReference type="ARBA" id="ARBA00022448"/>
    </source>
</evidence>
<reference evidence="6" key="1">
    <citation type="submission" date="2013-11" db="EMBL/GenBank/DDBJ databases">
        <authorList>
            <person name="GENOMES U."/>
        </authorList>
    </citation>
    <scope>NUCLEOTIDE SEQUENCE</scope>
    <source>
        <strain evidence="6">MVT06</strain>
    </source>
</reference>